<feature type="domain" description="CN hydrolase" evidence="10">
    <location>
        <begin position="250"/>
        <end position="467"/>
    </location>
</feature>
<comment type="caution">
    <text evidence="11">The sequence shown here is derived from an EMBL/GenBank/DDBJ whole genome shotgun (WGS) entry which is preliminary data.</text>
</comment>
<evidence type="ECO:0000256" key="6">
    <source>
        <dbReference type="ARBA" id="ARBA00023136"/>
    </source>
</evidence>
<protein>
    <submittedName>
        <fullName evidence="11">Apolipoprotein N-acyltransferase</fullName>
    </submittedName>
</protein>
<name>A0ABP9NE04_9PSEU</name>
<dbReference type="InterPro" id="IPR045378">
    <property type="entry name" value="LNT_N"/>
</dbReference>
<dbReference type="PANTHER" id="PTHR38686:SF1">
    <property type="entry name" value="APOLIPOPROTEIN N-ACYLTRANSFERASE"/>
    <property type="match status" value="1"/>
</dbReference>
<evidence type="ECO:0000256" key="7">
    <source>
        <dbReference type="ARBA" id="ARBA00023315"/>
    </source>
</evidence>
<keyword evidence="2" id="KW-1003">Cell membrane</keyword>
<accession>A0ABP9NE04</accession>
<evidence type="ECO:0000313" key="11">
    <source>
        <dbReference type="EMBL" id="GAA5115579.1"/>
    </source>
</evidence>
<organism evidence="11 12">
    <name type="scientific">Pseudonocardia adelaidensis</name>
    <dbReference type="NCBI Taxonomy" id="648754"/>
    <lineage>
        <taxon>Bacteria</taxon>
        <taxon>Bacillati</taxon>
        <taxon>Actinomycetota</taxon>
        <taxon>Actinomycetes</taxon>
        <taxon>Pseudonocardiales</taxon>
        <taxon>Pseudonocardiaceae</taxon>
        <taxon>Pseudonocardia</taxon>
    </lineage>
</organism>
<feature type="transmembrane region" description="Helical" evidence="9">
    <location>
        <begin position="482"/>
        <end position="500"/>
    </location>
</feature>
<dbReference type="RefSeq" id="WP_345604044.1">
    <property type="nucleotide sequence ID" value="NZ_BAABJO010000004.1"/>
</dbReference>
<dbReference type="Pfam" id="PF20154">
    <property type="entry name" value="LNT_N"/>
    <property type="match status" value="1"/>
</dbReference>
<dbReference type="InterPro" id="IPR036526">
    <property type="entry name" value="C-N_Hydrolase_sf"/>
</dbReference>
<feature type="transmembrane region" description="Helical" evidence="9">
    <location>
        <begin position="212"/>
        <end position="229"/>
    </location>
</feature>
<evidence type="ECO:0000313" key="12">
    <source>
        <dbReference type="Proteomes" id="UP001500804"/>
    </source>
</evidence>
<keyword evidence="4 9" id="KW-0812">Transmembrane</keyword>
<keyword evidence="5 9" id="KW-1133">Transmembrane helix</keyword>
<dbReference type="Pfam" id="PF00795">
    <property type="entry name" value="CN_hydrolase"/>
    <property type="match status" value="1"/>
</dbReference>
<keyword evidence="6 9" id="KW-0472">Membrane</keyword>
<dbReference type="SUPFAM" id="SSF56317">
    <property type="entry name" value="Carbon-nitrogen hydrolase"/>
    <property type="match status" value="1"/>
</dbReference>
<dbReference type="PANTHER" id="PTHR38686">
    <property type="entry name" value="APOLIPOPROTEIN N-ACYLTRANSFERASE"/>
    <property type="match status" value="1"/>
</dbReference>
<comment type="subcellular location">
    <subcellularLocation>
        <location evidence="1">Cell membrane</location>
        <topology evidence="1">Multi-pass membrane protein</topology>
    </subcellularLocation>
</comment>
<feature type="transmembrane region" description="Helical" evidence="9">
    <location>
        <begin position="135"/>
        <end position="156"/>
    </location>
</feature>
<feature type="region of interest" description="Disordered" evidence="8">
    <location>
        <begin position="1"/>
        <end position="27"/>
    </location>
</feature>
<evidence type="ECO:0000256" key="9">
    <source>
        <dbReference type="SAM" id="Phobius"/>
    </source>
</evidence>
<sequence length="506" mass="51661">MSRSTVSQQVTATDPTGSPARTADPAPRWQPSAALVASAAAFFLGTGLDPVAILAWVAPLPVFLLAPRRPAGTVSIVTFAAALAGTANMWPYYLTARPIPIPVPVAVVIVLGTAGLFTATTLVLRGLLLRGRPALAAVAAPATWTGGLLLASLAAGGMDLSSATTQQTDLLPVLQIASLTGVWGVSFLVFLPAAAIAAACAPAAPRPARLRAAATGLVLLLAALGYGGVRLARLDDPAAAAPSVAALGRVQPDALDDQWEIDPATPAGRELLDSYAAAVRALPPDVRTVVLPEGVFSVAGPAGPVVVDRLTGVARARGTDVVVGAVDRIGDGRMWSTVALLVPADGDAPRRYVKHHDTGPHVQRGTGLTMAGRDGIAICMDLNYPELTRAYATAGATRMLLPASDTDVDGRWHARVAVARGVENGVSVAWGGNRGTSVIADAAGRILATADTAAPNRGAFAVATAALPDGPGSTPYTRLGDWFPWCCLVLAALGALGAVIPRVRER</sequence>
<reference evidence="12" key="1">
    <citation type="journal article" date="2019" name="Int. J. Syst. Evol. Microbiol.">
        <title>The Global Catalogue of Microorganisms (GCM) 10K type strain sequencing project: providing services to taxonomists for standard genome sequencing and annotation.</title>
        <authorList>
            <consortium name="The Broad Institute Genomics Platform"/>
            <consortium name="The Broad Institute Genome Sequencing Center for Infectious Disease"/>
            <person name="Wu L."/>
            <person name="Ma J."/>
        </authorList>
    </citation>
    <scope>NUCLEOTIDE SEQUENCE [LARGE SCALE GENOMIC DNA]</scope>
    <source>
        <strain evidence="12">JCM 18302</strain>
    </source>
</reference>
<feature type="compositionally biased region" description="Polar residues" evidence="8">
    <location>
        <begin position="1"/>
        <end position="16"/>
    </location>
</feature>
<evidence type="ECO:0000256" key="1">
    <source>
        <dbReference type="ARBA" id="ARBA00004651"/>
    </source>
</evidence>
<evidence type="ECO:0000256" key="4">
    <source>
        <dbReference type="ARBA" id="ARBA00022692"/>
    </source>
</evidence>
<feature type="transmembrane region" description="Helical" evidence="9">
    <location>
        <begin position="105"/>
        <end position="128"/>
    </location>
</feature>
<keyword evidence="12" id="KW-1185">Reference proteome</keyword>
<feature type="transmembrane region" description="Helical" evidence="9">
    <location>
        <begin position="33"/>
        <end position="58"/>
    </location>
</feature>
<evidence type="ECO:0000256" key="3">
    <source>
        <dbReference type="ARBA" id="ARBA00022679"/>
    </source>
</evidence>
<proteinExistence type="predicted"/>
<feature type="transmembrane region" description="Helical" evidence="9">
    <location>
        <begin position="176"/>
        <end position="200"/>
    </location>
</feature>
<evidence type="ECO:0000256" key="8">
    <source>
        <dbReference type="SAM" id="MobiDB-lite"/>
    </source>
</evidence>
<dbReference type="InterPro" id="IPR003010">
    <property type="entry name" value="C-N_Hydrolase"/>
</dbReference>
<dbReference type="PROSITE" id="PS50263">
    <property type="entry name" value="CN_HYDROLASE"/>
    <property type="match status" value="1"/>
</dbReference>
<evidence type="ECO:0000256" key="5">
    <source>
        <dbReference type="ARBA" id="ARBA00022989"/>
    </source>
</evidence>
<dbReference type="Proteomes" id="UP001500804">
    <property type="component" value="Unassembled WGS sequence"/>
</dbReference>
<evidence type="ECO:0000256" key="2">
    <source>
        <dbReference type="ARBA" id="ARBA00022475"/>
    </source>
</evidence>
<dbReference type="Gene3D" id="3.60.110.10">
    <property type="entry name" value="Carbon-nitrogen hydrolase"/>
    <property type="match status" value="1"/>
</dbReference>
<keyword evidence="3" id="KW-0808">Transferase</keyword>
<dbReference type="EMBL" id="BAABJO010000004">
    <property type="protein sequence ID" value="GAA5115579.1"/>
    <property type="molecule type" value="Genomic_DNA"/>
</dbReference>
<evidence type="ECO:0000259" key="10">
    <source>
        <dbReference type="PROSITE" id="PS50263"/>
    </source>
</evidence>
<feature type="transmembrane region" description="Helical" evidence="9">
    <location>
        <begin position="70"/>
        <end position="93"/>
    </location>
</feature>
<gene>
    <name evidence="11" type="ORF">GCM10023320_14630</name>
</gene>
<dbReference type="InterPro" id="IPR004563">
    <property type="entry name" value="Apolipo_AcylTrfase"/>
</dbReference>
<keyword evidence="7" id="KW-0012">Acyltransferase</keyword>